<dbReference type="InterPro" id="IPR022781">
    <property type="entry name" value="Flagellar_biosynth_FliO"/>
</dbReference>
<evidence type="ECO:0000313" key="7">
    <source>
        <dbReference type="EMBL" id="ERI74074.1"/>
    </source>
</evidence>
<accession>A0ABC9TRZ3</accession>
<sequence>MGDMEIVMAMLQGMFIFFLIAGLTCLLSKRLGRRMGRARCSRYMESQDRFVIGQDKYLEIVRIGERILLLGVSQSGIHLLAMLEDNDMIELEKRQPGHNSFVTLLEKMAEKKEELP</sequence>
<evidence type="ECO:0000256" key="5">
    <source>
        <dbReference type="ARBA" id="ARBA00023136"/>
    </source>
</evidence>
<evidence type="ECO:0000256" key="3">
    <source>
        <dbReference type="ARBA" id="ARBA00022692"/>
    </source>
</evidence>
<comment type="caution">
    <text evidence="7">The sequence shown here is derived from an EMBL/GenBank/DDBJ whole genome shotgun (WGS) entry which is preliminary data.</text>
</comment>
<keyword evidence="3 6" id="KW-0812">Transmembrane</keyword>
<evidence type="ECO:0000256" key="4">
    <source>
        <dbReference type="ARBA" id="ARBA00022989"/>
    </source>
</evidence>
<dbReference type="RefSeq" id="WP_002570068.1">
    <property type="nucleotide sequence ID" value="NZ_KE992859.1"/>
</dbReference>
<protein>
    <recommendedName>
        <fullName evidence="9">Flagellar protein</fullName>
    </recommendedName>
</protein>
<dbReference type="EMBL" id="AWSU01000344">
    <property type="protein sequence ID" value="ERI74074.1"/>
    <property type="molecule type" value="Genomic_DNA"/>
</dbReference>
<evidence type="ECO:0008006" key="9">
    <source>
        <dbReference type="Google" id="ProtNLM"/>
    </source>
</evidence>
<comment type="subcellular location">
    <subcellularLocation>
        <location evidence="1">Cell membrane</location>
    </subcellularLocation>
</comment>
<proteinExistence type="predicted"/>
<dbReference type="Pfam" id="PF04347">
    <property type="entry name" value="FliO"/>
    <property type="match status" value="1"/>
</dbReference>
<name>A0ABC9TRZ3_CLOSY</name>
<dbReference type="AlphaFoldDB" id="A0ABC9TRZ3"/>
<keyword evidence="5 6" id="KW-0472">Membrane</keyword>
<evidence type="ECO:0000313" key="8">
    <source>
        <dbReference type="Proteomes" id="UP000016491"/>
    </source>
</evidence>
<feature type="transmembrane region" description="Helical" evidence="6">
    <location>
        <begin position="6"/>
        <end position="27"/>
    </location>
</feature>
<evidence type="ECO:0000256" key="2">
    <source>
        <dbReference type="ARBA" id="ARBA00022475"/>
    </source>
</evidence>
<evidence type="ECO:0000256" key="1">
    <source>
        <dbReference type="ARBA" id="ARBA00004236"/>
    </source>
</evidence>
<dbReference type="Proteomes" id="UP000016491">
    <property type="component" value="Unassembled WGS sequence"/>
</dbReference>
<keyword evidence="4 6" id="KW-1133">Transmembrane helix</keyword>
<organism evidence="7 8">
    <name type="scientific">[Clostridium] symbiosum ATCC 14940</name>
    <dbReference type="NCBI Taxonomy" id="411472"/>
    <lineage>
        <taxon>Bacteria</taxon>
        <taxon>Bacillati</taxon>
        <taxon>Bacillota</taxon>
        <taxon>Clostridia</taxon>
        <taxon>Lachnospirales</taxon>
        <taxon>Lachnospiraceae</taxon>
        <taxon>Otoolea</taxon>
    </lineage>
</organism>
<reference evidence="7 8" key="1">
    <citation type="submission" date="2013-07" db="EMBL/GenBank/DDBJ databases">
        <authorList>
            <person name="Weinstock G."/>
            <person name="Sodergren E."/>
            <person name="Wylie T."/>
            <person name="Fulton L."/>
            <person name="Fulton R."/>
            <person name="Fronick C."/>
            <person name="O'Laughlin M."/>
            <person name="Godfrey J."/>
            <person name="Miner T."/>
            <person name="Herter B."/>
            <person name="Appelbaum E."/>
            <person name="Cordes M."/>
            <person name="Lek S."/>
            <person name="Wollam A."/>
            <person name="Pepin K.H."/>
            <person name="Palsikar V.B."/>
            <person name="Mitreva M."/>
            <person name="Wilson R.K."/>
        </authorList>
    </citation>
    <scope>NUCLEOTIDE SEQUENCE [LARGE SCALE GENOMIC DNA]</scope>
    <source>
        <strain evidence="7 8">ATCC 14940</strain>
    </source>
</reference>
<keyword evidence="2" id="KW-1003">Cell membrane</keyword>
<evidence type="ECO:0000256" key="6">
    <source>
        <dbReference type="SAM" id="Phobius"/>
    </source>
</evidence>
<gene>
    <name evidence="7" type="ORF">CLOSYM_04332</name>
</gene>